<dbReference type="Proteomes" id="UP000002215">
    <property type="component" value="Chromosome"/>
</dbReference>
<keyword evidence="1" id="KW-0472">Membrane</keyword>
<keyword evidence="1" id="KW-0812">Transmembrane</keyword>
<sequence>MLSENHSNSLPEKMDALDRLPGEAPFNKGAAWDRLQQRRETLAPVKRKMWYWWAAAAVLVAMVIPFLLQEKAKPVLPAAPEVVYTPAVKNFSAPAIVKTVGAVTLQKTRPVRSSKQRIVQADTAEALQDVAILQPIAETTAVHNDTPFVMTAATTGTNTRKMRVVHINDVGGDVIGNTYINPDHKQFRVAVGGRAGFASQIVSDKSSNNIPKN</sequence>
<evidence type="ECO:0000313" key="2">
    <source>
        <dbReference type="EMBL" id="ACU59633.1"/>
    </source>
</evidence>
<reference evidence="3" key="1">
    <citation type="submission" date="2009-08" db="EMBL/GenBank/DDBJ databases">
        <title>The complete genome of Chitinophaga pinensis DSM 2588.</title>
        <authorList>
            <consortium name="US DOE Joint Genome Institute (JGI-PGF)"/>
            <person name="Lucas S."/>
            <person name="Copeland A."/>
            <person name="Lapidus A."/>
            <person name="Glavina del Rio T."/>
            <person name="Dalin E."/>
            <person name="Tice H."/>
            <person name="Bruce D."/>
            <person name="Goodwin L."/>
            <person name="Pitluck S."/>
            <person name="Kyrpides N."/>
            <person name="Mavromatis K."/>
            <person name="Ivanova N."/>
            <person name="Mikhailova N."/>
            <person name="Sims D."/>
            <person name="Meinche L."/>
            <person name="Brettin T."/>
            <person name="Detter J.C."/>
            <person name="Han C."/>
            <person name="Larimer F."/>
            <person name="Land M."/>
            <person name="Hauser L."/>
            <person name="Markowitz V."/>
            <person name="Cheng J.-F."/>
            <person name="Hugenholtz P."/>
            <person name="Woyke T."/>
            <person name="Wu D."/>
            <person name="Spring S."/>
            <person name="Klenk H.-P."/>
            <person name="Eisen J.A."/>
        </authorList>
    </citation>
    <scope>NUCLEOTIDE SEQUENCE [LARGE SCALE GENOMIC DNA]</scope>
    <source>
        <strain evidence="3">ATCC 43595 / DSM 2588 / LMG 13176 / NBRC 15968 / NCIMB 11800 / UQM 2034</strain>
    </source>
</reference>
<keyword evidence="1" id="KW-1133">Transmembrane helix</keyword>
<dbReference type="AlphaFoldDB" id="A0A979G2U1"/>
<accession>A0A979G2U1</accession>
<gene>
    <name evidence="2" type="ordered locus">Cpin_2141</name>
</gene>
<name>A0A979G2U1_CHIPD</name>
<dbReference type="OrthoDB" id="665348at2"/>
<proteinExistence type="predicted"/>
<feature type="transmembrane region" description="Helical" evidence="1">
    <location>
        <begin position="50"/>
        <end position="68"/>
    </location>
</feature>
<reference evidence="2 3" key="2">
    <citation type="journal article" date="2010" name="Stand. Genomic Sci.">
        <title>Complete genome sequence of Chitinophaga pinensis type strain (UQM 2034).</title>
        <authorList>
            <person name="Glavina Del Rio T."/>
            <person name="Abt B."/>
            <person name="Spring S."/>
            <person name="Lapidus A."/>
            <person name="Nolan M."/>
            <person name="Tice H."/>
            <person name="Copeland A."/>
            <person name="Cheng J.F."/>
            <person name="Chen F."/>
            <person name="Bruce D."/>
            <person name="Goodwin L."/>
            <person name="Pitluck S."/>
            <person name="Ivanova N."/>
            <person name="Mavromatis K."/>
            <person name="Mikhailova N."/>
            <person name="Pati A."/>
            <person name="Chen A."/>
            <person name="Palaniappan K."/>
            <person name="Land M."/>
            <person name="Hauser L."/>
            <person name="Chang Y.J."/>
            <person name="Jeffries C.D."/>
            <person name="Chain P."/>
            <person name="Saunders E."/>
            <person name="Detter J.C."/>
            <person name="Brettin T."/>
            <person name="Rohde M."/>
            <person name="Goker M."/>
            <person name="Bristow J."/>
            <person name="Eisen J.A."/>
            <person name="Markowitz V."/>
            <person name="Hugenholtz P."/>
            <person name="Kyrpides N.C."/>
            <person name="Klenk H.P."/>
            <person name="Lucas S."/>
        </authorList>
    </citation>
    <scope>NUCLEOTIDE SEQUENCE [LARGE SCALE GENOMIC DNA]</scope>
    <source>
        <strain evidence="3">ATCC 43595 / DSM 2588 / LMG 13176 / NBRC 15968 / NCIMB 11800 / UQM 2034</strain>
    </source>
</reference>
<dbReference type="KEGG" id="cpi:Cpin_2141"/>
<evidence type="ECO:0000256" key="1">
    <source>
        <dbReference type="SAM" id="Phobius"/>
    </source>
</evidence>
<organism evidence="2 3">
    <name type="scientific">Chitinophaga pinensis (strain ATCC 43595 / DSM 2588 / LMG 13176 / NBRC 15968 / NCIMB 11800 / UQM 2034)</name>
    <dbReference type="NCBI Taxonomy" id="485918"/>
    <lineage>
        <taxon>Bacteria</taxon>
        <taxon>Pseudomonadati</taxon>
        <taxon>Bacteroidota</taxon>
        <taxon>Chitinophagia</taxon>
        <taxon>Chitinophagales</taxon>
        <taxon>Chitinophagaceae</taxon>
        <taxon>Chitinophaga</taxon>
    </lineage>
</organism>
<evidence type="ECO:0000313" key="3">
    <source>
        <dbReference type="Proteomes" id="UP000002215"/>
    </source>
</evidence>
<protein>
    <submittedName>
        <fullName evidence="2">Uncharacterized protein</fullName>
    </submittedName>
</protein>
<dbReference type="RefSeq" id="WP_012789809.1">
    <property type="nucleotide sequence ID" value="NC_013132.1"/>
</dbReference>
<dbReference type="EMBL" id="CP001699">
    <property type="protein sequence ID" value="ACU59633.1"/>
    <property type="molecule type" value="Genomic_DNA"/>
</dbReference>